<dbReference type="Pfam" id="PF09203">
    <property type="entry name" value="MspA"/>
    <property type="match status" value="1"/>
</dbReference>
<keyword evidence="1" id="KW-0732">Signal</keyword>
<name>A0A3N4GYC2_9ACTN</name>
<gene>
    <name evidence="2" type="ORF">EF294_03005</name>
</gene>
<keyword evidence="3" id="KW-1185">Reference proteome</keyword>
<feature type="signal peptide" evidence="1">
    <location>
        <begin position="1"/>
        <end position="36"/>
    </location>
</feature>
<dbReference type="RefSeq" id="WP_123925503.1">
    <property type="nucleotide sequence ID" value="NZ_JBPSDP010000009.1"/>
</dbReference>
<reference evidence="2 3" key="1">
    <citation type="submission" date="2018-11" db="EMBL/GenBank/DDBJ databases">
        <title>Draft genome sequence of Gordonia sp. RS15-1S isolated from rice stems.</title>
        <authorList>
            <person name="Muangham S."/>
        </authorList>
    </citation>
    <scope>NUCLEOTIDE SEQUENCE [LARGE SCALE GENOMIC DNA]</scope>
    <source>
        <strain evidence="2 3">RS15-1S</strain>
    </source>
</reference>
<dbReference type="OrthoDB" id="4540215at2"/>
<sequence length="217" mass="21850">MSKFSKLGLRRAAGACAITAAAAIGLASMGTGNAAAAPLPNGSKVVTGLDGETVQTIRTGENAWPVPSLAANGAGRAAEVSGVYTVKANDGVTGRVYVGFLIGCQINISGMSGGLGGSLDLTTGLPSASASLAVPLTPGTVKAVKVDYKTIGDKGIAAFQLDHFGIDVQQCGGFAQARSFVYVMAGKGFKVDTDNDVIDSDGGYIQSTLWGKPFSLN</sequence>
<organism evidence="2 3">
    <name type="scientific">Gordonia oryzae</name>
    <dbReference type="NCBI Taxonomy" id="2487349"/>
    <lineage>
        <taxon>Bacteria</taxon>
        <taxon>Bacillati</taxon>
        <taxon>Actinomycetota</taxon>
        <taxon>Actinomycetes</taxon>
        <taxon>Mycobacteriales</taxon>
        <taxon>Gordoniaceae</taxon>
        <taxon>Gordonia</taxon>
    </lineage>
</organism>
<dbReference type="Proteomes" id="UP000267536">
    <property type="component" value="Unassembled WGS sequence"/>
</dbReference>
<evidence type="ECO:0008006" key="4">
    <source>
        <dbReference type="Google" id="ProtNLM"/>
    </source>
</evidence>
<evidence type="ECO:0000313" key="2">
    <source>
        <dbReference type="EMBL" id="RPA65726.1"/>
    </source>
</evidence>
<protein>
    <recommendedName>
        <fullName evidence="4">MspA family protein</fullName>
    </recommendedName>
</protein>
<accession>A0A3N4GYC2</accession>
<evidence type="ECO:0000256" key="1">
    <source>
        <dbReference type="SAM" id="SignalP"/>
    </source>
</evidence>
<feature type="chain" id="PRO_5018073855" description="MspA family protein" evidence="1">
    <location>
        <begin position="37"/>
        <end position="217"/>
    </location>
</feature>
<dbReference type="AlphaFoldDB" id="A0A3N4GYC2"/>
<dbReference type="EMBL" id="RKMH01000002">
    <property type="protein sequence ID" value="RPA65726.1"/>
    <property type="molecule type" value="Genomic_DNA"/>
</dbReference>
<dbReference type="InterPro" id="IPR015286">
    <property type="entry name" value="Porin_fam_mycobact-type"/>
</dbReference>
<proteinExistence type="predicted"/>
<comment type="caution">
    <text evidence="2">The sequence shown here is derived from an EMBL/GenBank/DDBJ whole genome shotgun (WGS) entry which is preliminary data.</text>
</comment>
<evidence type="ECO:0000313" key="3">
    <source>
        <dbReference type="Proteomes" id="UP000267536"/>
    </source>
</evidence>